<dbReference type="Pfam" id="PF00188">
    <property type="entry name" value="CAP"/>
    <property type="match status" value="1"/>
</dbReference>
<name>A0ABS4SAI3_9BACI</name>
<dbReference type="Proteomes" id="UP001519294">
    <property type="component" value="Unassembled WGS sequence"/>
</dbReference>
<accession>A0ABS4SAI3</accession>
<dbReference type="InterPro" id="IPR014044">
    <property type="entry name" value="CAP_dom"/>
</dbReference>
<evidence type="ECO:0000259" key="2">
    <source>
        <dbReference type="Pfam" id="PF00188"/>
    </source>
</evidence>
<proteinExistence type="predicted"/>
<dbReference type="InterPro" id="IPR014258">
    <property type="entry name" value="CAP_domain_YkwD-like"/>
</dbReference>
<dbReference type="NCBIfam" id="TIGR02909">
    <property type="entry name" value="spore_YkwD"/>
    <property type="match status" value="1"/>
</dbReference>
<evidence type="ECO:0000313" key="4">
    <source>
        <dbReference type="Proteomes" id="UP001519294"/>
    </source>
</evidence>
<dbReference type="SUPFAM" id="SSF55797">
    <property type="entry name" value="PR-1-like"/>
    <property type="match status" value="1"/>
</dbReference>
<feature type="region of interest" description="Disordered" evidence="1">
    <location>
        <begin position="73"/>
        <end position="139"/>
    </location>
</feature>
<gene>
    <name evidence="3" type="ORF">J2Z81_002499</name>
</gene>
<protein>
    <submittedName>
        <fullName evidence="3">YkwD family protein</fullName>
    </submittedName>
</protein>
<dbReference type="EMBL" id="JAGIKX010000028">
    <property type="protein sequence ID" value="MBP2258516.1"/>
    <property type="molecule type" value="Genomic_DNA"/>
</dbReference>
<evidence type="ECO:0000256" key="1">
    <source>
        <dbReference type="SAM" id="MobiDB-lite"/>
    </source>
</evidence>
<dbReference type="PANTHER" id="PTHR31157:SF1">
    <property type="entry name" value="SCP DOMAIN-CONTAINING PROTEIN"/>
    <property type="match status" value="1"/>
</dbReference>
<evidence type="ECO:0000313" key="3">
    <source>
        <dbReference type="EMBL" id="MBP2258516.1"/>
    </source>
</evidence>
<dbReference type="CDD" id="cd05379">
    <property type="entry name" value="CAP_bacterial"/>
    <property type="match status" value="1"/>
</dbReference>
<feature type="compositionally biased region" description="Basic and acidic residues" evidence="1">
    <location>
        <begin position="73"/>
        <end position="96"/>
    </location>
</feature>
<reference evidence="3 4" key="1">
    <citation type="submission" date="2021-03" db="EMBL/GenBank/DDBJ databases">
        <title>Genomic Encyclopedia of Type Strains, Phase IV (KMG-IV): sequencing the most valuable type-strain genomes for metagenomic binning, comparative biology and taxonomic classification.</title>
        <authorList>
            <person name="Goeker M."/>
        </authorList>
    </citation>
    <scope>NUCLEOTIDE SEQUENCE [LARGE SCALE GENOMIC DNA]</scope>
    <source>
        <strain evidence="3 4">DSM 25790</strain>
    </source>
</reference>
<feature type="domain" description="SCP" evidence="2">
    <location>
        <begin position="152"/>
        <end position="264"/>
    </location>
</feature>
<dbReference type="RefSeq" id="WP_226371463.1">
    <property type="nucleotide sequence ID" value="NZ_JAGIKX010000028.1"/>
</dbReference>
<comment type="caution">
    <text evidence="3">The sequence shown here is derived from an EMBL/GenBank/DDBJ whole genome shotgun (WGS) entry which is preliminary data.</text>
</comment>
<sequence>MFKKASIVTVLSSAFLLGGTLNTSVEASANTDNTEQSYNDKYAININDRNIDKKSFDCLQNYEWVWNIEQHSQKGQDKADKDNAEQGKEQPEKQEDPVQQDQSAQEAEKPTQQEQPSQEAGAPAQQQEQQENKQEQTNQNQQLNEFEQEVVELTNDERVKQGLDPLKIDEELSKVAREKSRDMADSNYFSHDSPNYGSPFDMMKSFGIDYRTAGENIAKGQRTPAEVVNGWMNSDGHRANILNEDFTHIGVGYVEQGNHWTQQFIGK</sequence>
<keyword evidence="4" id="KW-1185">Reference proteome</keyword>
<dbReference type="PANTHER" id="PTHR31157">
    <property type="entry name" value="SCP DOMAIN-CONTAINING PROTEIN"/>
    <property type="match status" value="1"/>
</dbReference>
<organism evidence="3 4">
    <name type="scientific">Virgibacillus alimentarius</name>
    <dbReference type="NCBI Taxonomy" id="698769"/>
    <lineage>
        <taxon>Bacteria</taxon>
        <taxon>Bacillati</taxon>
        <taxon>Bacillota</taxon>
        <taxon>Bacilli</taxon>
        <taxon>Bacillales</taxon>
        <taxon>Bacillaceae</taxon>
        <taxon>Virgibacillus</taxon>
    </lineage>
</organism>
<dbReference type="InterPro" id="IPR035940">
    <property type="entry name" value="CAP_sf"/>
</dbReference>
<feature type="compositionally biased region" description="Low complexity" evidence="1">
    <location>
        <begin position="112"/>
        <end position="139"/>
    </location>
</feature>
<dbReference type="Gene3D" id="3.40.33.10">
    <property type="entry name" value="CAP"/>
    <property type="match status" value="1"/>
</dbReference>